<feature type="transmembrane region" description="Helical" evidence="1">
    <location>
        <begin position="71"/>
        <end position="94"/>
    </location>
</feature>
<dbReference type="EMBL" id="VSSQ01000001">
    <property type="protein sequence ID" value="MPL55126.1"/>
    <property type="molecule type" value="Genomic_DNA"/>
</dbReference>
<reference evidence="2" key="1">
    <citation type="submission" date="2019-08" db="EMBL/GenBank/DDBJ databases">
        <authorList>
            <person name="Kucharzyk K."/>
            <person name="Murdoch R.W."/>
            <person name="Higgins S."/>
            <person name="Loffler F."/>
        </authorList>
    </citation>
    <scope>NUCLEOTIDE SEQUENCE</scope>
</reference>
<gene>
    <name evidence="2" type="ORF">SDC9_00593</name>
</gene>
<evidence type="ECO:0000256" key="1">
    <source>
        <dbReference type="SAM" id="Phobius"/>
    </source>
</evidence>
<comment type="caution">
    <text evidence="2">The sequence shown here is derived from an EMBL/GenBank/DDBJ whole genome shotgun (WGS) entry which is preliminary data.</text>
</comment>
<keyword evidence="1" id="KW-0812">Transmembrane</keyword>
<sequence>MNKESIKKILYFVNILFGILIITSYISAIFFSDAEFLDKYSLLFIIIYFLSALFTFLIYRKTLKPNHKKYFLIISLLFLLFFGSWILIFGLIFLGQYLQEIFG</sequence>
<proteinExistence type="predicted"/>
<organism evidence="2">
    <name type="scientific">bioreactor metagenome</name>
    <dbReference type="NCBI Taxonomy" id="1076179"/>
    <lineage>
        <taxon>unclassified sequences</taxon>
        <taxon>metagenomes</taxon>
        <taxon>ecological metagenomes</taxon>
    </lineage>
</organism>
<keyword evidence="1" id="KW-1133">Transmembrane helix</keyword>
<feature type="transmembrane region" description="Helical" evidence="1">
    <location>
        <begin position="40"/>
        <end position="59"/>
    </location>
</feature>
<feature type="transmembrane region" description="Helical" evidence="1">
    <location>
        <begin position="9"/>
        <end position="28"/>
    </location>
</feature>
<protein>
    <submittedName>
        <fullName evidence="2">Uncharacterized protein</fullName>
    </submittedName>
</protein>
<name>A0A644SKF5_9ZZZZ</name>
<dbReference type="AlphaFoldDB" id="A0A644SKF5"/>
<keyword evidence="1" id="KW-0472">Membrane</keyword>
<evidence type="ECO:0000313" key="2">
    <source>
        <dbReference type="EMBL" id="MPL55126.1"/>
    </source>
</evidence>
<accession>A0A644SKF5</accession>